<dbReference type="EMBL" id="UINC01002580">
    <property type="protein sequence ID" value="SUZ98179.1"/>
    <property type="molecule type" value="Genomic_DNA"/>
</dbReference>
<gene>
    <name evidence="1" type="ORF">METZ01_LOCUS51033</name>
</gene>
<organism evidence="1">
    <name type="scientific">marine metagenome</name>
    <dbReference type="NCBI Taxonomy" id="408172"/>
    <lineage>
        <taxon>unclassified sequences</taxon>
        <taxon>metagenomes</taxon>
        <taxon>ecological metagenomes</taxon>
    </lineage>
</organism>
<evidence type="ECO:0000313" key="1">
    <source>
        <dbReference type="EMBL" id="SUZ98179.1"/>
    </source>
</evidence>
<reference evidence="1" key="1">
    <citation type="submission" date="2018-05" db="EMBL/GenBank/DDBJ databases">
        <authorList>
            <person name="Lanie J.A."/>
            <person name="Ng W.-L."/>
            <person name="Kazmierczak K.M."/>
            <person name="Andrzejewski T.M."/>
            <person name="Davidsen T.M."/>
            <person name="Wayne K.J."/>
            <person name="Tettelin H."/>
            <person name="Glass J.I."/>
            <person name="Rusch D."/>
            <person name="Podicherti R."/>
            <person name="Tsui H.-C.T."/>
            <person name="Winkler M.E."/>
        </authorList>
    </citation>
    <scope>NUCLEOTIDE SEQUENCE</scope>
</reference>
<protein>
    <submittedName>
        <fullName evidence="1">Uncharacterized protein</fullName>
    </submittedName>
</protein>
<dbReference type="AlphaFoldDB" id="A0A381S414"/>
<name>A0A381S414_9ZZZZ</name>
<accession>A0A381S414</accession>
<sequence length="22" mass="2632">MVAYEEYDSRHQELVEVSVYQG</sequence>
<proteinExistence type="predicted"/>